<evidence type="ECO:0000313" key="1">
    <source>
        <dbReference type="EMBL" id="MDT0346875.1"/>
    </source>
</evidence>
<dbReference type="RefSeq" id="WP_311707999.1">
    <property type="nucleotide sequence ID" value="NZ_JAVREL010000025.1"/>
</dbReference>
<organism evidence="1 2">
    <name type="scientific">Streptomyces litchfieldiae</name>
    <dbReference type="NCBI Taxonomy" id="3075543"/>
    <lineage>
        <taxon>Bacteria</taxon>
        <taxon>Bacillati</taxon>
        <taxon>Actinomycetota</taxon>
        <taxon>Actinomycetes</taxon>
        <taxon>Kitasatosporales</taxon>
        <taxon>Streptomycetaceae</taxon>
        <taxon>Streptomyces</taxon>
    </lineage>
</organism>
<name>A0ABU2MZ16_9ACTN</name>
<protein>
    <submittedName>
        <fullName evidence="1">Uncharacterized protein</fullName>
    </submittedName>
</protein>
<gene>
    <name evidence="1" type="ORF">RM590_30470</name>
</gene>
<proteinExistence type="predicted"/>
<evidence type="ECO:0000313" key="2">
    <source>
        <dbReference type="Proteomes" id="UP001183246"/>
    </source>
</evidence>
<accession>A0ABU2MZ16</accession>
<reference evidence="2" key="1">
    <citation type="submission" date="2023-07" db="EMBL/GenBank/DDBJ databases">
        <title>30 novel species of actinomycetes from the DSMZ collection.</title>
        <authorList>
            <person name="Nouioui I."/>
        </authorList>
    </citation>
    <scope>NUCLEOTIDE SEQUENCE [LARGE SCALE GENOMIC DNA]</scope>
    <source>
        <strain evidence="2">DSM 44938</strain>
    </source>
</reference>
<dbReference type="EMBL" id="JAVREL010000025">
    <property type="protein sequence ID" value="MDT0346875.1"/>
    <property type="molecule type" value="Genomic_DNA"/>
</dbReference>
<comment type="caution">
    <text evidence="1">The sequence shown here is derived from an EMBL/GenBank/DDBJ whole genome shotgun (WGS) entry which is preliminary data.</text>
</comment>
<keyword evidence="2" id="KW-1185">Reference proteome</keyword>
<dbReference type="Proteomes" id="UP001183246">
    <property type="component" value="Unassembled WGS sequence"/>
</dbReference>
<sequence>MQTRSPEWMPAHGVELLPCGRWFDAVQLPEFVGRRVLSRLLDRTGPVVQDQVQDMLTWLVAPGAADGWEERVPGVAVLGAGRSLAVPPASWRCGPTATAGSSIRWLTQPTNTASPIPTHCSARCGPSSARGCAVAEPLPATRPLIPCAACHTCHPEGTRHLCLAPPELAGVDLDGRLTLRQWMGADCVLCARSLASRLGAQARVLATVRGCQLLAHAPDCPPRK</sequence>